<accession>A0A3E2GY57</accession>
<evidence type="ECO:0000256" key="6">
    <source>
        <dbReference type="ARBA" id="ARBA00023242"/>
    </source>
</evidence>
<evidence type="ECO:0000256" key="4">
    <source>
        <dbReference type="ARBA" id="ARBA00023125"/>
    </source>
</evidence>
<dbReference type="AlphaFoldDB" id="A0A3E2GY57"/>
<dbReference type="PANTHER" id="PTHR31313:SF86">
    <property type="entry name" value="ZN(2)-C6 FUNGAL-TYPE DOMAIN-CONTAINING PROTEIN"/>
    <property type="match status" value="1"/>
</dbReference>
<proteinExistence type="predicted"/>
<protein>
    <recommendedName>
        <fullName evidence="8">Xylanolytic transcriptional activator regulatory domain-containing protein</fullName>
    </recommendedName>
</protein>
<gene>
    <name evidence="9" type="ORF">B7463_g10288</name>
</gene>
<keyword evidence="5" id="KW-0804">Transcription</keyword>
<dbReference type="Proteomes" id="UP000258309">
    <property type="component" value="Unassembled WGS sequence"/>
</dbReference>
<feature type="compositionally biased region" description="Basic and acidic residues" evidence="7">
    <location>
        <begin position="16"/>
        <end position="30"/>
    </location>
</feature>
<dbReference type="OMA" id="FEQMANE"/>
<organism evidence="9 10">
    <name type="scientific">Scytalidium lignicola</name>
    <name type="common">Hyphomycete</name>
    <dbReference type="NCBI Taxonomy" id="5539"/>
    <lineage>
        <taxon>Eukaryota</taxon>
        <taxon>Fungi</taxon>
        <taxon>Dikarya</taxon>
        <taxon>Ascomycota</taxon>
        <taxon>Pezizomycotina</taxon>
        <taxon>Leotiomycetes</taxon>
        <taxon>Leotiomycetes incertae sedis</taxon>
        <taxon>Scytalidium</taxon>
    </lineage>
</organism>
<dbReference type="GO" id="GO:0003677">
    <property type="term" value="F:DNA binding"/>
    <property type="evidence" value="ECO:0007669"/>
    <property type="project" value="UniProtKB-KW"/>
</dbReference>
<evidence type="ECO:0000259" key="8">
    <source>
        <dbReference type="SMART" id="SM00906"/>
    </source>
</evidence>
<keyword evidence="2" id="KW-0862">Zinc</keyword>
<dbReference type="InterPro" id="IPR007219">
    <property type="entry name" value="XnlR_reg_dom"/>
</dbReference>
<feature type="region of interest" description="Disordered" evidence="7">
    <location>
        <begin position="1"/>
        <end position="34"/>
    </location>
</feature>
<sequence>MDRQPVGSRTSAMEGRGGREPREDREDRACKPSSALIKAIESDKKKIEQLLILVKNADPERREALLEEIAINQGSVQIPNDQLLFLKYSDISYRGSNNEDRNATSSTSQLSKVSNNIRKDEAEEFDQDLSADMLDTSPFVSVDEQGHIGIFGPSSGFHNNTNTSQKLGSSPQGVRSELIANAVIQRQKEYELMRHGDFDGVPAELAIHLLDIHWNRQHHSFLLTYRPAFTKDLMNGGPYYSRFLLNAIFAAAAKYSDRVELRDDPADPRTAGDSYLRRCKQLLTEDLIFEQSTIPTIVGLLLLGSACVSRGEISKGWIYTGLATRMAYDLGLHLDVQKPSLRPEDMEIRRRVFWGTFISDKLQSLYMGRPVSIQLRDSQVSIELLDTMEELELWSPYVDTKLPTATQGSFEPIPIYSISTFQQLCLLSKLMTRIINRFYFIGAQASDAQASLQVLDRALVSWYKNLPSSLTFQPWSSDWSIASKAVTPNIMILHNGHLRSKSPPADSWKTCSMAASNITSVISRWKEIYTLRRAPYLIGYTAYVACTIHVRNAALQAGEKSHIMLLTTLGMLKELTTTNPGLQGTEKLIRNLMRVNGVGEIPAPSPSRSVDTLFTLDVGAIVRMFPDPLAQSQSQDQYIDPQLQSRHDAGGSSAHGYNANNPALFEQMANESGWNDFLTGFWTATTDADMHLQPYPEAVE</sequence>
<feature type="non-terminal residue" evidence="9">
    <location>
        <position position="700"/>
    </location>
</feature>
<evidence type="ECO:0000256" key="1">
    <source>
        <dbReference type="ARBA" id="ARBA00022723"/>
    </source>
</evidence>
<evidence type="ECO:0000256" key="7">
    <source>
        <dbReference type="SAM" id="MobiDB-lite"/>
    </source>
</evidence>
<reference evidence="9 10" key="1">
    <citation type="submission" date="2018-05" db="EMBL/GenBank/DDBJ databases">
        <title>Draft genome sequence of Scytalidium lignicola DSM 105466, a ubiquitous saprotrophic fungus.</title>
        <authorList>
            <person name="Buettner E."/>
            <person name="Gebauer A.M."/>
            <person name="Hofrichter M."/>
            <person name="Liers C."/>
            <person name="Kellner H."/>
        </authorList>
    </citation>
    <scope>NUCLEOTIDE SEQUENCE [LARGE SCALE GENOMIC DNA]</scope>
    <source>
        <strain evidence="9 10">DSM 105466</strain>
    </source>
</reference>
<dbReference type="CDD" id="cd12148">
    <property type="entry name" value="fungal_TF_MHR"/>
    <property type="match status" value="1"/>
</dbReference>
<keyword evidence="3" id="KW-0805">Transcription regulation</keyword>
<evidence type="ECO:0000313" key="10">
    <source>
        <dbReference type="Proteomes" id="UP000258309"/>
    </source>
</evidence>
<comment type="caution">
    <text evidence="9">The sequence shown here is derived from an EMBL/GenBank/DDBJ whole genome shotgun (WGS) entry which is preliminary data.</text>
</comment>
<evidence type="ECO:0000256" key="5">
    <source>
        <dbReference type="ARBA" id="ARBA00023163"/>
    </source>
</evidence>
<feature type="domain" description="Xylanolytic transcriptional activator regulatory" evidence="8">
    <location>
        <begin position="316"/>
        <end position="391"/>
    </location>
</feature>
<keyword evidence="4" id="KW-0238">DNA-binding</keyword>
<dbReference type="STRING" id="5539.A0A3E2GY57"/>
<name>A0A3E2GY57_SCYLI</name>
<dbReference type="EMBL" id="NCSJ02000288">
    <property type="protein sequence ID" value="RFU26049.1"/>
    <property type="molecule type" value="Genomic_DNA"/>
</dbReference>
<keyword evidence="10" id="KW-1185">Reference proteome</keyword>
<dbReference type="Pfam" id="PF04082">
    <property type="entry name" value="Fungal_trans"/>
    <property type="match status" value="1"/>
</dbReference>
<dbReference type="PANTHER" id="PTHR31313">
    <property type="entry name" value="TY1 ENHANCER ACTIVATOR"/>
    <property type="match status" value="1"/>
</dbReference>
<keyword evidence="6" id="KW-0539">Nucleus</keyword>
<dbReference type="OrthoDB" id="4161332at2759"/>
<dbReference type="SMART" id="SM00906">
    <property type="entry name" value="Fungal_trans"/>
    <property type="match status" value="1"/>
</dbReference>
<evidence type="ECO:0000256" key="2">
    <source>
        <dbReference type="ARBA" id="ARBA00022833"/>
    </source>
</evidence>
<feature type="non-terminal residue" evidence="9">
    <location>
        <position position="1"/>
    </location>
</feature>
<keyword evidence="1" id="KW-0479">Metal-binding</keyword>
<dbReference type="GO" id="GO:0008270">
    <property type="term" value="F:zinc ion binding"/>
    <property type="evidence" value="ECO:0007669"/>
    <property type="project" value="InterPro"/>
</dbReference>
<evidence type="ECO:0000256" key="3">
    <source>
        <dbReference type="ARBA" id="ARBA00023015"/>
    </source>
</evidence>
<dbReference type="GO" id="GO:0006351">
    <property type="term" value="P:DNA-templated transcription"/>
    <property type="evidence" value="ECO:0007669"/>
    <property type="project" value="InterPro"/>
</dbReference>
<evidence type="ECO:0000313" key="9">
    <source>
        <dbReference type="EMBL" id="RFU26049.1"/>
    </source>
</evidence>
<dbReference type="InterPro" id="IPR051615">
    <property type="entry name" value="Transcr_Regulatory_Elem"/>
</dbReference>